<keyword evidence="3" id="KW-1185">Reference proteome</keyword>
<feature type="transmembrane region" description="Helical" evidence="1">
    <location>
        <begin position="52"/>
        <end position="70"/>
    </location>
</feature>
<keyword evidence="1" id="KW-1133">Transmembrane helix</keyword>
<keyword evidence="1" id="KW-0472">Membrane</keyword>
<reference evidence="2 3" key="1">
    <citation type="submission" date="2023-03" db="EMBL/GenBank/DDBJ databases">
        <authorList>
            <person name="Uniacke-Lowe S."/>
            <person name="Ross P."/>
            <person name="Hill C."/>
        </authorList>
    </citation>
    <scope>NUCLEOTIDE SEQUENCE [LARGE SCALE GENOMIC DNA]</scope>
    <source>
        <strain evidence="2 3">APC 4016</strain>
    </source>
</reference>
<dbReference type="EMBL" id="JASDCQ010000002">
    <property type="protein sequence ID" value="MDN3427369.1"/>
    <property type="molecule type" value="Genomic_DNA"/>
</dbReference>
<evidence type="ECO:0000256" key="1">
    <source>
        <dbReference type="SAM" id="Phobius"/>
    </source>
</evidence>
<dbReference type="Pfam" id="PF13789">
    <property type="entry name" value="DUF4181"/>
    <property type="match status" value="1"/>
</dbReference>
<dbReference type="InterPro" id="IPR025441">
    <property type="entry name" value="DUF4181"/>
</dbReference>
<keyword evidence="1" id="KW-0812">Transmembrane</keyword>
<comment type="caution">
    <text evidence="2">The sequence shown here is derived from an EMBL/GenBank/DDBJ whole genome shotgun (WGS) entry which is preliminary data.</text>
</comment>
<name>A0ABT7ZJP1_9BACL</name>
<gene>
    <name evidence="2" type="ORF">QMA01_08705</name>
</gene>
<accession>A0ABT7ZJP1</accession>
<dbReference type="Proteomes" id="UP001225873">
    <property type="component" value="Unassembled WGS sequence"/>
</dbReference>
<proteinExistence type="predicted"/>
<evidence type="ECO:0000313" key="3">
    <source>
        <dbReference type="Proteomes" id="UP001225873"/>
    </source>
</evidence>
<organism evidence="2 3">
    <name type="scientific">Planococcus notacanthi</name>
    <dbReference type="NCBI Taxonomy" id="3035188"/>
    <lineage>
        <taxon>Bacteria</taxon>
        <taxon>Bacillati</taxon>
        <taxon>Bacillota</taxon>
        <taxon>Bacilli</taxon>
        <taxon>Bacillales</taxon>
        <taxon>Caryophanaceae</taxon>
        <taxon>Planococcus</taxon>
    </lineage>
</organism>
<sequence length="135" mass="15906">MFWLKVCLSLVILFAIMAVVKFTLRKIFKIEKLKKEWFSYNHVNKNHQKVDWFVRILSTIVLIAISYLVIFKEYSIIFYLIPLVLLMALDYSIRAFFEWKYSDGPKQAILTIGEMVVIATALALTIQYDLLKLGY</sequence>
<dbReference type="RefSeq" id="WP_290214771.1">
    <property type="nucleotide sequence ID" value="NZ_JASDCQ010000002.1"/>
</dbReference>
<feature type="transmembrane region" description="Helical" evidence="1">
    <location>
        <begin position="109"/>
        <end position="128"/>
    </location>
</feature>
<protein>
    <submittedName>
        <fullName evidence="2">DUF4181 domain-containing protein</fullName>
    </submittedName>
</protein>
<feature type="transmembrane region" description="Helical" evidence="1">
    <location>
        <begin position="6"/>
        <end position="24"/>
    </location>
</feature>
<evidence type="ECO:0000313" key="2">
    <source>
        <dbReference type="EMBL" id="MDN3427369.1"/>
    </source>
</evidence>
<feature type="transmembrane region" description="Helical" evidence="1">
    <location>
        <begin position="76"/>
        <end position="97"/>
    </location>
</feature>